<evidence type="ECO:0000313" key="3">
    <source>
        <dbReference type="Proteomes" id="UP000002669"/>
    </source>
</evidence>
<evidence type="ECO:0000313" key="2">
    <source>
        <dbReference type="EMBL" id="EFR03681.1"/>
    </source>
</evidence>
<dbReference type="eggNOG" id="ENOG502RPWE">
    <property type="taxonomic scope" value="Eukaryota"/>
</dbReference>
<dbReference type="GeneID" id="10025930"/>
<keyword evidence="1" id="KW-0732">Signal</keyword>
<keyword evidence="3" id="KW-1185">Reference proteome</keyword>
<dbReference type="HOGENOM" id="CLU_2005561_0_0_1"/>
<sequence length="128" mass="13256">MRFLYWIITAISLVYAAPAILPSGKIAGELNIEPRAQNKVFDGSSSSDNSLCSGEEQAQGCVSDQTLKQATAVGDSVEDAVGEQFGNLDDNPSRRSLHARQPQGGVLNKGLLSGALLSGLPLVGGGGQ</sequence>
<dbReference type="RefSeq" id="XP_003170689.1">
    <property type="nucleotide sequence ID" value="XM_003170641.1"/>
</dbReference>
<reference evidence="3" key="1">
    <citation type="journal article" date="2012" name="MBio">
        <title>Comparative genome analysis of Trichophyton rubrum and related dermatophytes reveals candidate genes involved in infection.</title>
        <authorList>
            <person name="Martinez D.A."/>
            <person name="Oliver B.G."/>
            <person name="Graeser Y."/>
            <person name="Goldberg J.M."/>
            <person name="Li W."/>
            <person name="Martinez-Rossi N.M."/>
            <person name="Monod M."/>
            <person name="Shelest E."/>
            <person name="Barton R.C."/>
            <person name="Birch E."/>
            <person name="Brakhage A.A."/>
            <person name="Chen Z."/>
            <person name="Gurr S.J."/>
            <person name="Heiman D."/>
            <person name="Heitman J."/>
            <person name="Kosti I."/>
            <person name="Rossi A."/>
            <person name="Saif S."/>
            <person name="Samalova M."/>
            <person name="Saunders C.W."/>
            <person name="Shea T."/>
            <person name="Summerbell R.C."/>
            <person name="Xu J."/>
            <person name="Young S."/>
            <person name="Zeng Q."/>
            <person name="Birren B.W."/>
            <person name="Cuomo C.A."/>
            <person name="White T.C."/>
        </authorList>
    </citation>
    <scope>NUCLEOTIDE SEQUENCE [LARGE SCALE GENOMIC DNA]</scope>
    <source>
        <strain evidence="3">ATCC MYA-4604 / CBS 118893</strain>
    </source>
</reference>
<protein>
    <submittedName>
        <fullName evidence="2">Uncharacterized protein</fullName>
    </submittedName>
</protein>
<proteinExistence type="predicted"/>
<dbReference type="AlphaFoldDB" id="E4V0W6"/>
<dbReference type="InParanoid" id="E4V0W6"/>
<feature type="signal peptide" evidence="1">
    <location>
        <begin position="1"/>
        <end position="16"/>
    </location>
</feature>
<accession>E4V0W6</accession>
<organism evidence="3">
    <name type="scientific">Arthroderma gypseum (strain ATCC MYA-4604 / CBS 118893)</name>
    <name type="common">Microsporum gypseum</name>
    <dbReference type="NCBI Taxonomy" id="535722"/>
    <lineage>
        <taxon>Eukaryota</taxon>
        <taxon>Fungi</taxon>
        <taxon>Dikarya</taxon>
        <taxon>Ascomycota</taxon>
        <taxon>Pezizomycotina</taxon>
        <taxon>Eurotiomycetes</taxon>
        <taxon>Eurotiomycetidae</taxon>
        <taxon>Onygenales</taxon>
        <taxon>Arthrodermataceae</taxon>
        <taxon>Nannizzia</taxon>
    </lineage>
</organism>
<gene>
    <name evidence="2" type="ORF">MGYG_06678</name>
</gene>
<dbReference type="VEuPathDB" id="FungiDB:MGYG_06678"/>
<dbReference type="OMA" id="NERADEC"/>
<dbReference type="Proteomes" id="UP000002669">
    <property type="component" value="Unassembled WGS sequence"/>
</dbReference>
<feature type="chain" id="PRO_5003190683" evidence="1">
    <location>
        <begin position="17"/>
        <end position="128"/>
    </location>
</feature>
<evidence type="ECO:0000256" key="1">
    <source>
        <dbReference type="SAM" id="SignalP"/>
    </source>
</evidence>
<dbReference type="EMBL" id="DS989827">
    <property type="protein sequence ID" value="EFR03681.1"/>
    <property type="molecule type" value="Genomic_DNA"/>
</dbReference>
<name>E4V0W6_ARTGP</name>